<dbReference type="Pfam" id="PF05521">
    <property type="entry name" value="Phage_HCP"/>
    <property type="match status" value="1"/>
</dbReference>
<evidence type="ECO:0000313" key="1">
    <source>
        <dbReference type="EMBL" id="NTC30262.1"/>
    </source>
</evidence>
<dbReference type="NCBIfam" id="TIGR01563">
    <property type="entry name" value="gp16_SPP1"/>
    <property type="match status" value="1"/>
</dbReference>
<gene>
    <name evidence="1" type="ORF">G6M46_19195</name>
</gene>
<sequence>MRAGKMDRTIRIDSFDAGAVNEYGTPTPTFVPLATLRAQLIESSTEEFLQAQGTVDRTAIIFRTRWLQGVTTSDRVHYDGSFFNVRETKEIGRRRGLEIRCERSEQ</sequence>
<name>A0AA44F758_AGRTU</name>
<proteinExistence type="predicted"/>
<dbReference type="Proteomes" id="UP000702952">
    <property type="component" value="Unassembled WGS sequence"/>
</dbReference>
<dbReference type="EMBL" id="JAAMAY010000030">
    <property type="protein sequence ID" value="NTC30262.1"/>
    <property type="molecule type" value="Genomic_DNA"/>
</dbReference>
<reference evidence="1" key="1">
    <citation type="journal article" date="2020" name="Science">
        <title>Unexpected conservation and global transmission of agrobacterial virulence plasmids.</title>
        <authorList>
            <person name="Weisberg A.J."/>
            <person name="Davis E.W. 2nd"/>
            <person name="Tabima J."/>
            <person name="Belcher M.S."/>
            <person name="Miller M."/>
            <person name="Kuo C.H."/>
            <person name="Loper J.E."/>
            <person name="Grunwald N.J."/>
            <person name="Putnam M.L."/>
            <person name="Chang J.H."/>
        </authorList>
    </citation>
    <scope>NUCLEOTIDE SEQUENCE</scope>
    <source>
        <strain evidence="1">17-1853-1a</strain>
    </source>
</reference>
<comment type="caution">
    <text evidence="1">The sequence shown here is derived from an EMBL/GenBank/DDBJ whole genome shotgun (WGS) entry which is preliminary data.</text>
</comment>
<organism evidence="1 2">
    <name type="scientific">Agrobacterium tumefaciens</name>
    <dbReference type="NCBI Taxonomy" id="358"/>
    <lineage>
        <taxon>Bacteria</taxon>
        <taxon>Pseudomonadati</taxon>
        <taxon>Pseudomonadota</taxon>
        <taxon>Alphaproteobacteria</taxon>
        <taxon>Hyphomicrobiales</taxon>
        <taxon>Rhizobiaceae</taxon>
        <taxon>Rhizobium/Agrobacterium group</taxon>
        <taxon>Agrobacterium</taxon>
        <taxon>Agrobacterium tumefaciens complex</taxon>
    </lineage>
</organism>
<evidence type="ECO:0000313" key="2">
    <source>
        <dbReference type="Proteomes" id="UP000702952"/>
    </source>
</evidence>
<dbReference type="Gene3D" id="2.40.10.270">
    <property type="entry name" value="Bacteriophage SPP1 head-tail adaptor protein"/>
    <property type="match status" value="1"/>
</dbReference>
<dbReference type="InterPro" id="IPR008767">
    <property type="entry name" value="Phage_SPP1_head-tail_adaptor"/>
</dbReference>
<dbReference type="RefSeq" id="WP_174018828.1">
    <property type="nucleotide sequence ID" value="NZ_JAAMAW010000015.1"/>
</dbReference>
<protein>
    <submittedName>
        <fullName evidence="1">Phage head closure protein</fullName>
    </submittedName>
</protein>
<dbReference type="AlphaFoldDB" id="A0AA44F758"/>
<dbReference type="InterPro" id="IPR038666">
    <property type="entry name" value="SSP1_head-tail_sf"/>
</dbReference>
<accession>A0AA44F758</accession>